<dbReference type="GO" id="GO:0006355">
    <property type="term" value="P:regulation of DNA-templated transcription"/>
    <property type="evidence" value="ECO:0007669"/>
    <property type="project" value="InterPro"/>
</dbReference>
<dbReference type="InterPro" id="IPR035965">
    <property type="entry name" value="PAS-like_dom_sf"/>
</dbReference>
<dbReference type="FunFam" id="3.20.20.450:FF:000001">
    <property type="entry name" value="Cyclic di-GMP phosphodiesterase yahA"/>
    <property type="match status" value="1"/>
</dbReference>
<dbReference type="SMART" id="SM00086">
    <property type="entry name" value="PAC"/>
    <property type="match status" value="3"/>
</dbReference>
<dbReference type="Gene3D" id="3.30.450.20">
    <property type="entry name" value="PAS domain"/>
    <property type="match status" value="3"/>
</dbReference>
<evidence type="ECO:0000256" key="1">
    <source>
        <dbReference type="ARBA" id="ARBA00051114"/>
    </source>
</evidence>
<keyword evidence="4" id="KW-1185">Reference proteome</keyword>
<keyword evidence="2" id="KW-0175">Coiled coil</keyword>
<evidence type="ECO:0000256" key="2">
    <source>
        <dbReference type="SAM" id="Coils"/>
    </source>
</evidence>
<evidence type="ECO:0000313" key="4">
    <source>
        <dbReference type="Proteomes" id="UP000239089"/>
    </source>
</evidence>
<dbReference type="PROSITE" id="PS50887">
    <property type="entry name" value="GGDEF"/>
    <property type="match status" value="1"/>
</dbReference>
<dbReference type="GO" id="GO:0071732">
    <property type="term" value="P:cellular response to nitric oxide"/>
    <property type="evidence" value="ECO:0007669"/>
    <property type="project" value="UniProtKB-ARBA"/>
</dbReference>
<dbReference type="PROSITE" id="PS50112">
    <property type="entry name" value="PAS"/>
    <property type="match status" value="2"/>
</dbReference>
<comment type="catalytic activity">
    <reaction evidence="1">
        <text>3',3'-c-di-GMP + H2O = 5'-phosphoguanylyl(3'-&gt;5')guanosine + H(+)</text>
        <dbReference type="Rhea" id="RHEA:24902"/>
        <dbReference type="ChEBI" id="CHEBI:15377"/>
        <dbReference type="ChEBI" id="CHEBI:15378"/>
        <dbReference type="ChEBI" id="CHEBI:58754"/>
        <dbReference type="ChEBI" id="CHEBI:58805"/>
        <dbReference type="EC" id="3.1.4.52"/>
    </reaction>
    <physiologicalReaction direction="left-to-right" evidence="1">
        <dbReference type="Rhea" id="RHEA:24903"/>
    </physiologicalReaction>
</comment>
<comment type="caution">
    <text evidence="3">The sequence shown here is derived from an EMBL/GenBank/DDBJ whole genome shotgun (WGS) entry which is preliminary data.</text>
</comment>
<dbReference type="InterPro" id="IPR000160">
    <property type="entry name" value="GGDEF_dom"/>
</dbReference>
<dbReference type="CDD" id="cd00130">
    <property type="entry name" value="PAS"/>
    <property type="match status" value="3"/>
</dbReference>
<dbReference type="NCBIfam" id="TIGR00229">
    <property type="entry name" value="sensory_box"/>
    <property type="match status" value="3"/>
</dbReference>
<dbReference type="InterPro" id="IPR052155">
    <property type="entry name" value="Biofilm_reg_signaling"/>
</dbReference>
<dbReference type="InterPro" id="IPR043128">
    <property type="entry name" value="Rev_trsase/Diguanyl_cyclase"/>
</dbReference>
<dbReference type="SUPFAM" id="SSF141868">
    <property type="entry name" value="EAL domain-like"/>
    <property type="match status" value="1"/>
</dbReference>
<accession>A0A2S6MZJ1</accession>
<dbReference type="Pfam" id="PF08447">
    <property type="entry name" value="PAS_3"/>
    <property type="match status" value="1"/>
</dbReference>
<feature type="coiled-coil region" evidence="2">
    <location>
        <begin position="10"/>
        <end position="62"/>
    </location>
</feature>
<dbReference type="InterPro" id="IPR013655">
    <property type="entry name" value="PAS_fold_3"/>
</dbReference>
<dbReference type="CDD" id="cd01949">
    <property type="entry name" value="GGDEF"/>
    <property type="match status" value="1"/>
</dbReference>
<evidence type="ECO:0000313" key="3">
    <source>
        <dbReference type="EMBL" id="PPQ27787.1"/>
    </source>
</evidence>
<dbReference type="CDD" id="cd01948">
    <property type="entry name" value="EAL"/>
    <property type="match status" value="1"/>
</dbReference>
<dbReference type="PROSITE" id="PS50883">
    <property type="entry name" value="EAL"/>
    <property type="match status" value="1"/>
</dbReference>
<dbReference type="Pfam" id="PF00989">
    <property type="entry name" value="PAS"/>
    <property type="match status" value="1"/>
</dbReference>
<dbReference type="SMART" id="SM00091">
    <property type="entry name" value="PAS"/>
    <property type="match status" value="2"/>
</dbReference>
<dbReference type="PROSITE" id="PS50113">
    <property type="entry name" value="PAC"/>
    <property type="match status" value="3"/>
</dbReference>
<organism evidence="3 4">
    <name type="scientific">Rhodoblastus sphagnicola</name>
    <dbReference type="NCBI Taxonomy" id="333368"/>
    <lineage>
        <taxon>Bacteria</taxon>
        <taxon>Pseudomonadati</taxon>
        <taxon>Pseudomonadota</taxon>
        <taxon>Alphaproteobacteria</taxon>
        <taxon>Hyphomicrobiales</taxon>
        <taxon>Rhodoblastaceae</taxon>
        <taxon>Rhodoblastus</taxon>
    </lineage>
</organism>
<dbReference type="InterPro" id="IPR029787">
    <property type="entry name" value="Nucleotide_cyclase"/>
</dbReference>
<dbReference type="PANTHER" id="PTHR44757">
    <property type="entry name" value="DIGUANYLATE CYCLASE DGCP"/>
    <property type="match status" value="1"/>
</dbReference>
<dbReference type="InterPro" id="IPR000700">
    <property type="entry name" value="PAS-assoc_C"/>
</dbReference>
<dbReference type="InterPro" id="IPR013767">
    <property type="entry name" value="PAS_fold"/>
</dbReference>
<proteinExistence type="predicted"/>
<dbReference type="PANTHER" id="PTHR44757:SF2">
    <property type="entry name" value="BIOFILM ARCHITECTURE MAINTENANCE PROTEIN MBAA"/>
    <property type="match status" value="1"/>
</dbReference>
<dbReference type="Gene3D" id="2.10.70.100">
    <property type="match status" value="1"/>
</dbReference>
<dbReference type="Proteomes" id="UP000239089">
    <property type="component" value="Unassembled WGS sequence"/>
</dbReference>
<dbReference type="GO" id="GO:0071111">
    <property type="term" value="F:cyclic-guanylate-specific phosphodiesterase activity"/>
    <property type="evidence" value="ECO:0007669"/>
    <property type="project" value="UniProtKB-EC"/>
</dbReference>
<dbReference type="InterPro" id="IPR001610">
    <property type="entry name" value="PAC"/>
</dbReference>
<dbReference type="OrthoDB" id="9814202at2"/>
<dbReference type="InterPro" id="IPR001633">
    <property type="entry name" value="EAL_dom"/>
</dbReference>
<dbReference type="Pfam" id="PF00563">
    <property type="entry name" value="EAL"/>
    <property type="match status" value="1"/>
</dbReference>
<dbReference type="FunFam" id="3.30.70.270:FF:000001">
    <property type="entry name" value="Diguanylate cyclase domain protein"/>
    <property type="match status" value="1"/>
</dbReference>
<dbReference type="InterPro" id="IPR000014">
    <property type="entry name" value="PAS"/>
</dbReference>
<gene>
    <name evidence="3" type="ORF">CCR94_19165</name>
</gene>
<dbReference type="Pfam" id="PF08448">
    <property type="entry name" value="PAS_4"/>
    <property type="match status" value="1"/>
</dbReference>
<dbReference type="Gene3D" id="3.30.70.270">
    <property type="match status" value="1"/>
</dbReference>
<protein>
    <submittedName>
        <fullName evidence="3">GGDEF domain-containing protein</fullName>
    </submittedName>
</protein>
<sequence length="904" mass="101241">MADLAPHDALAQLRIEVENLRLANAAIQQQMSADAVRTDQMLRVMEEQAEELHAANRRQNIQVDFTRRVMNTSSALIILLDAEGRIREVNRRFLEGLQVRESDVVGRVLDEWMAPEEQHVLRGRLIRLPWTVYSHLYEVMRGSGAYGSEHRLRGADGSYRDYWVEASPQADSQGKEEGAVVCATDITALKRQRDALVEGKRQLREAQTFAQLCSWEIDLVTLRLAHWSDELLKIFELTQPPEFYDDCISLFHPEDRHEVDVDFRGAVAERRLFNHSCRIKLADGRVKWVELRGAVQSSDDGQPKCVSGTMQDITAKRRADEQIGLAARVFESSLNGVVITDARARILAVNSAFTRILGYRAEEVLGKTTNMLKSSRHDVHFYRSLWEILKRTGEWQGEIWDRRKDGEVTPLWQSISTVRDARGEIVNYIGIFYDLSDQKRAAAHIHHLAYHDALTDLPNRQSFNESCEQALKLARRERSNFALLFLDLDRFKAVNDTLGHPTGDELLRGVARRLKRTLRQSDIIARLGGDEFIVLAQNIDGPEGAARVAAKILKALGKSFSIDVHALDMRASLGISCFPGDGDDSATLIKNADLALYKAKEAGRDQFCFYEARLTEKAREKMFLETELRTAIAQGALSLNFQPQFDLANGQMVGSEVLARWRHPERGMIPPTDFIAIAEESGLILPLGEWVLREACLQAELWRQAGLGPHRIAVNVSGLQIERDDFVATVAGILAETGLPPDWLELEVTETYMMRQPEKSVRVLEGLRGLGLALALDDFGTGQSSLSYLKRLPVQTLKIDRSFITDLPFGENEAAITRAIVALGHSLHLEVLAEGVETPAQADFLRGLGCDRGQGYMYSRPVDAATFENILRKTTVYPSAKDDTPSAALANALGSKTGSRKLIA</sequence>
<dbReference type="AlphaFoldDB" id="A0A2S6MZJ1"/>
<dbReference type="Pfam" id="PF00990">
    <property type="entry name" value="GGDEF"/>
    <property type="match status" value="1"/>
</dbReference>
<dbReference type="Gene3D" id="3.20.20.450">
    <property type="entry name" value="EAL domain"/>
    <property type="match status" value="1"/>
</dbReference>
<dbReference type="RefSeq" id="WP_104509440.1">
    <property type="nucleotide sequence ID" value="NZ_JACIGC010000035.1"/>
</dbReference>
<dbReference type="InterPro" id="IPR035919">
    <property type="entry name" value="EAL_sf"/>
</dbReference>
<dbReference type="SUPFAM" id="SSF55073">
    <property type="entry name" value="Nucleotide cyclase"/>
    <property type="match status" value="1"/>
</dbReference>
<dbReference type="InterPro" id="IPR013656">
    <property type="entry name" value="PAS_4"/>
</dbReference>
<dbReference type="SMART" id="SM00267">
    <property type="entry name" value="GGDEF"/>
    <property type="match status" value="1"/>
</dbReference>
<dbReference type="NCBIfam" id="TIGR00254">
    <property type="entry name" value="GGDEF"/>
    <property type="match status" value="1"/>
</dbReference>
<reference evidence="3 4" key="1">
    <citation type="journal article" date="2018" name="Arch. Microbiol.">
        <title>New insights into the metabolic potential of the phototrophic purple bacterium Rhodopila globiformis DSM 161(T) from its draft genome sequence and evidence for a vanadium-dependent nitrogenase.</title>
        <authorList>
            <person name="Imhoff J.F."/>
            <person name="Rahn T."/>
            <person name="Kunzel S."/>
            <person name="Neulinger S.C."/>
        </authorList>
    </citation>
    <scope>NUCLEOTIDE SEQUENCE [LARGE SCALE GENOMIC DNA]</scope>
    <source>
        <strain evidence="3 4">DSM 16996</strain>
    </source>
</reference>
<dbReference type="EMBL" id="NHSJ01000120">
    <property type="protein sequence ID" value="PPQ27787.1"/>
    <property type="molecule type" value="Genomic_DNA"/>
</dbReference>
<dbReference type="SMART" id="SM00052">
    <property type="entry name" value="EAL"/>
    <property type="match status" value="1"/>
</dbReference>
<dbReference type="SUPFAM" id="SSF55785">
    <property type="entry name" value="PYP-like sensor domain (PAS domain)"/>
    <property type="match status" value="3"/>
</dbReference>
<name>A0A2S6MZJ1_9HYPH</name>